<dbReference type="AlphaFoldDB" id="A0A8S8XAP5"/>
<protein>
    <submittedName>
        <fullName evidence="1">Uncharacterized protein</fullName>
    </submittedName>
</protein>
<proteinExistence type="predicted"/>
<dbReference type="RefSeq" id="WP_420242200.1">
    <property type="nucleotide sequence ID" value="NZ_BOPV01000001.1"/>
</dbReference>
<organism evidence="1 2">
    <name type="scientific">Roseiterribacter gracilis</name>
    <dbReference type="NCBI Taxonomy" id="2812848"/>
    <lineage>
        <taxon>Bacteria</taxon>
        <taxon>Pseudomonadati</taxon>
        <taxon>Pseudomonadota</taxon>
        <taxon>Alphaproteobacteria</taxon>
        <taxon>Rhodospirillales</taxon>
        <taxon>Roseiterribacteraceae</taxon>
        <taxon>Roseiterribacter</taxon>
    </lineage>
</organism>
<comment type="caution">
    <text evidence="1">The sequence shown here is derived from an EMBL/GenBank/DDBJ whole genome shotgun (WGS) entry which is preliminary data.</text>
</comment>
<reference evidence="1" key="1">
    <citation type="submission" date="2021-02" db="EMBL/GenBank/DDBJ databases">
        <title>Genome sequence of Rhodospirillales sp. strain TMPK1 isolated from soil.</title>
        <authorList>
            <person name="Nakai R."/>
            <person name="Kusada H."/>
            <person name="Tamaki H."/>
        </authorList>
    </citation>
    <scope>NUCLEOTIDE SEQUENCE</scope>
    <source>
        <strain evidence="1">TMPK1</strain>
    </source>
</reference>
<accession>A0A8S8XAP5</accession>
<sequence>MTMPTYLIHSLGEMDGGTRNIRGRTLFVFGADVMARVHDGFNSERPFFHHELFHVYHTPKYESCDAVWCSLWTEGLAVLVAKRLNPDATDAELLLTCPRPLRAAFDANRKEAVCAIQARFNSEKGEDYRPLFNNPKDAAISPRLPGRFAYYVGYLVAQQAEKTHSLQQLAALTPEQAKPVVKRALDSLGNCGRTRRKAA</sequence>
<keyword evidence="2" id="KW-1185">Reference proteome</keyword>
<evidence type="ECO:0000313" key="1">
    <source>
        <dbReference type="EMBL" id="GIL39102.1"/>
    </source>
</evidence>
<dbReference type="Proteomes" id="UP000681075">
    <property type="component" value="Unassembled WGS sequence"/>
</dbReference>
<name>A0A8S8XAP5_9PROT</name>
<evidence type="ECO:0000313" key="2">
    <source>
        <dbReference type="Proteomes" id="UP000681075"/>
    </source>
</evidence>
<dbReference type="EMBL" id="BOPV01000001">
    <property type="protein sequence ID" value="GIL39102.1"/>
    <property type="molecule type" value="Genomic_DNA"/>
</dbReference>
<gene>
    <name evidence="1" type="ORF">TMPK1_13390</name>
</gene>